<evidence type="ECO:0000256" key="1">
    <source>
        <dbReference type="SAM" id="MobiDB-lite"/>
    </source>
</evidence>
<evidence type="ECO:0000256" key="2">
    <source>
        <dbReference type="SAM" id="Phobius"/>
    </source>
</evidence>
<proteinExistence type="predicted"/>
<comment type="caution">
    <text evidence="3">The sequence shown here is derived from an EMBL/GenBank/DDBJ whole genome shotgun (WGS) entry which is preliminary data.</text>
</comment>
<keyword evidence="2" id="KW-0472">Membrane</keyword>
<dbReference type="EMBL" id="JACONZ010000001">
    <property type="protein sequence ID" value="MBC5580447.1"/>
    <property type="molecule type" value="Genomic_DNA"/>
</dbReference>
<protein>
    <recommendedName>
        <fullName evidence="5">WD40 repeat domain-containing protein</fullName>
    </recommendedName>
</protein>
<gene>
    <name evidence="3" type="ORF">H8S23_02905</name>
</gene>
<accession>A0A923L0J4</accession>
<dbReference type="InterPro" id="IPR043765">
    <property type="entry name" value="DUF5711"/>
</dbReference>
<name>A0A923L0J4_9FIRM</name>
<keyword evidence="2" id="KW-1133">Transmembrane helix</keyword>
<sequence length="463" mass="50229">MGLGPKREKKGKRLSSAEAFRRAALEHGGQPPEEAPEEVRWDEPSGAASAHRQELPAEKDRRRGKPKKEKKQPQSDMPRIEQIRRRKHERRLRRGALALAVLVAFFLYLGGVFSASVNLFGDLLDSARIALTPGAGWPAGMEVEGLLYAEPLSGGLALCGKSELALYSSTARQLRSVQHGYAEPALAVGNARVCVYNRSGKELRVESRSRTLTTKTTEYPILTVGMAPGGTMAVATRSERYLAEITVYDPNFEEVYYAYLAEYYPLSIAISSDNRHMAVSCMKVENGVFGTQLQFYDMSKSAQEARVTVDVPDSVPLQLHYTSDGALAVVFDGFAAVYDPATGQQTGRYDYGGSSLLTADFHGRNTLLVFGEAGRAAAGSCVLLGETMQVLAAVTPGIDVRDAALDAEHFYLLGAKTAVGYDLTGAEVCREVLPAEGMRMVCGKAPLAVTAKEILQLTPLKNK</sequence>
<feature type="region of interest" description="Disordered" evidence="1">
    <location>
        <begin position="1"/>
        <end position="85"/>
    </location>
</feature>
<feature type="compositionally biased region" description="Basic and acidic residues" evidence="1">
    <location>
        <begin position="51"/>
        <end position="61"/>
    </location>
</feature>
<reference evidence="3" key="1">
    <citation type="submission" date="2020-08" db="EMBL/GenBank/DDBJ databases">
        <title>Genome public.</title>
        <authorList>
            <person name="Liu C."/>
            <person name="Sun Q."/>
        </authorList>
    </citation>
    <scope>NUCLEOTIDE SEQUENCE</scope>
    <source>
        <strain evidence="3">BX8</strain>
    </source>
</reference>
<evidence type="ECO:0000313" key="4">
    <source>
        <dbReference type="Proteomes" id="UP000659630"/>
    </source>
</evidence>
<dbReference type="AlphaFoldDB" id="A0A923L0J4"/>
<feature type="transmembrane region" description="Helical" evidence="2">
    <location>
        <begin position="95"/>
        <end position="120"/>
    </location>
</feature>
<organism evidence="3 4">
    <name type="scientific">Anaerofilum hominis</name>
    <dbReference type="NCBI Taxonomy" id="2763016"/>
    <lineage>
        <taxon>Bacteria</taxon>
        <taxon>Bacillati</taxon>
        <taxon>Bacillota</taxon>
        <taxon>Clostridia</taxon>
        <taxon>Eubacteriales</taxon>
        <taxon>Oscillospiraceae</taxon>
        <taxon>Anaerofilum</taxon>
    </lineage>
</organism>
<evidence type="ECO:0000313" key="3">
    <source>
        <dbReference type="EMBL" id="MBC5580447.1"/>
    </source>
</evidence>
<evidence type="ECO:0008006" key="5">
    <source>
        <dbReference type="Google" id="ProtNLM"/>
    </source>
</evidence>
<dbReference type="Pfam" id="PF18975">
    <property type="entry name" value="DUF5711"/>
    <property type="match status" value="1"/>
</dbReference>
<keyword evidence="4" id="KW-1185">Reference proteome</keyword>
<keyword evidence="2" id="KW-0812">Transmembrane</keyword>
<dbReference type="Gene3D" id="2.130.10.10">
    <property type="entry name" value="YVTN repeat-like/Quinoprotein amine dehydrogenase"/>
    <property type="match status" value="1"/>
</dbReference>
<dbReference type="SUPFAM" id="SSF50969">
    <property type="entry name" value="YVTN repeat-like/Quinoprotein amine dehydrogenase"/>
    <property type="match status" value="1"/>
</dbReference>
<dbReference type="RefSeq" id="WP_186886798.1">
    <property type="nucleotide sequence ID" value="NZ_JACONZ010000001.1"/>
</dbReference>
<dbReference type="Proteomes" id="UP000659630">
    <property type="component" value="Unassembled WGS sequence"/>
</dbReference>
<dbReference type="InterPro" id="IPR011044">
    <property type="entry name" value="Quino_amine_DH_bsu"/>
</dbReference>
<dbReference type="InterPro" id="IPR015943">
    <property type="entry name" value="WD40/YVTN_repeat-like_dom_sf"/>
</dbReference>